<dbReference type="EMBL" id="BGPR01000004">
    <property type="protein sequence ID" value="GBL74152.1"/>
    <property type="molecule type" value="Genomic_DNA"/>
</dbReference>
<proteinExistence type="predicted"/>
<comment type="caution">
    <text evidence="1">The sequence shown here is derived from an EMBL/GenBank/DDBJ whole genome shotgun (WGS) entry which is preliminary data.</text>
</comment>
<dbReference type="AlphaFoldDB" id="A0A4Y2A2Z0"/>
<dbReference type="CDD" id="cd00121">
    <property type="entry name" value="MATH"/>
    <property type="match status" value="1"/>
</dbReference>
<evidence type="ECO:0000313" key="2">
    <source>
        <dbReference type="Proteomes" id="UP000499080"/>
    </source>
</evidence>
<dbReference type="SUPFAM" id="SSF49599">
    <property type="entry name" value="TRAF domain-like"/>
    <property type="match status" value="1"/>
</dbReference>
<gene>
    <name evidence="1" type="ORF">AVEN_231041_1</name>
</gene>
<dbReference type="InterPro" id="IPR002083">
    <property type="entry name" value="MATH/TRAF_dom"/>
</dbReference>
<reference evidence="1 2" key="1">
    <citation type="journal article" date="2019" name="Sci. Rep.">
        <title>Orb-weaving spider Araneus ventricosus genome elucidates the spidroin gene catalogue.</title>
        <authorList>
            <person name="Kono N."/>
            <person name="Nakamura H."/>
            <person name="Ohtoshi R."/>
            <person name="Moran D.A.P."/>
            <person name="Shinohara A."/>
            <person name="Yoshida Y."/>
            <person name="Fujiwara M."/>
            <person name="Mori M."/>
            <person name="Tomita M."/>
            <person name="Arakawa K."/>
        </authorList>
    </citation>
    <scope>NUCLEOTIDE SEQUENCE [LARGE SCALE GENOMIC DNA]</scope>
</reference>
<protein>
    <recommendedName>
        <fullName evidence="3">MATH domain-containing protein</fullName>
    </recommendedName>
</protein>
<accession>A0A4Y2A2Z0</accession>
<dbReference type="Gene3D" id="2.60.210.10">
    <property type="entry name" value="Apoptosis, Tumor Necrosis Factor Receptor Associated Protein 2, Chain A"/>
    <property type="match status" value="1"/>
</dbReference>
<name>A0A4Y2A2Z0_ARAVE</name>
<dbReference type="InterPro" id="IPR008974">
    <property type="entry name" value="TRAF-like"/>
</dbReference>
<sequence length="176" mass="20479">MFIADSFESTSWMLHLYPRGNRAVDEDYISFYLHRRQHCNGLERFFLNCELSFFASDGSTLCSYEFKETDSSFLRCSTLGRRKRKDILMKEKAAYLPQGTLTARCRMWKSQDGKHNWARTGIGIETISSLEMVENFSGLEMNQNVKFLIRSSSGERFFFITVNIYLNNSSCCEGKM</sequence>
<keyword evidence="2" id="KW-1185">Reference proteome</keyword>
<dbReference type="Proteomes" id="UP000499080">
    <property type="component" value="Unassembled WGS sequence"/>
</dbReference>
<organism evidence="1 2">
    <name type="scientific">Araneus ventricosus</name>
    <name type="common">Orbweaver spider</name>
    <name type="synonym">Epeira ventricosa</name>
    <dbReference type="NCBI Taxonomy" id="182803"/>
    <lineage>
        <taxon>Eukaryota</taxon>
        <taxon>Metazoa</taxon>
        <taxon>Ecdysozoa</taxon>
        <taxon>Arthropoda</taxon>
        <taxon>Chelicerata</taxon>
        <taxon>Arachnida</taxon>
        <taxon>Araneae</taxon>
        <taxon>Araneomorphae</taxon>
        <taxon>Entelegynae</taxon>
        <taxon>Araneoidea</taxon>
        <taxon>Araneidae</taxon>
        <taxon>Araneus</taxon>
    </lineage>
</organism>
<evidence type="ECO:0008006" key="3">
    <source>
        <dbReference type="Google" id="ProtNLM"/>
    </source>
</evidence>
<evidence type="ECO:0000313" key="1">
    <source>
        <dbReference type="EMBL" id="GBL74152.1"/>
    </source>
</evidence>